<protein>
    <submittedName>
        <fullName evidence="1">Uncharacterized protein</fullName>
    </submittedName>
</protein>
<comment type="caution">
    <text evidence="1">The sequence shown here is derived from an EMBL/GenBank/DDBJ whole genome shotgun (WGS) entry which is preliminary data.</text>
</comment>
<sequence length="202" mass="21584">MRAAGLVVVAVVSGLVWYAVTNGDSSTPPDTGGESSAEEPGGVYQFTAYKGMPEPDRVTDCAAHAYGKPIQNLLQSTPCDHLTRQLFVTKVDDRTIYTSVSVVVMRTQEDALALVELTDQNETGNVSDVVRDGVVKIEGIDRLSTRDGYASKQSGREVIIVESDFAEKDKTDDKAADENILDPVSTDAIRLAARVDGDSGTG</sequence>
<keyword evidence="2" id="KW-1185">Reference proteome</keyword>
<accession>A0A4R7VBG6</accession>
<evidence type="ECO:0000313" key="1">
    <source>
        <dbReference type="EMBL" id="TDV46403.1"/>
    </source>
</evidence>
<gene>
    <name evidence="1" type="ORF">CLV71_111363</name>
</gene>
<dbReference type="Proteomes" id="UP000294927">
    <property type="component" value="Unassembled WGS sequence"/>
</dbReference>
<dbReference type="AlphaFoldDB" id="A0A4R7VBG6"/>
<name>A0A4R7VBG6_9PSEU</name>
<evidence type="ECO:0000313" key="2">
    <source>
        <dbReference type="Proteomes" id="UP000294927"/>
    </source>
</evidence>
<proteinExistence type="predicted"/>
<reference evidence="1 2" key="1">
    <citation type="submission" date="2019-03" db="EMBL/GenBank/DDBJ databases">
        <title>Genomic Encyclopedia of Archaeal and Bacterial Type Strains, Phase II (KMG-II): from individual species to whole genera.</title>
        <authorList>
            <person name="Goeker M."/>
        </authorList>
    </citation>
    <scope>NUCLEOTIDE SEQUENCE [LARGE SCALE GENOMIC DNA]</scope>
    <source>
        <strain evidence="1 2">DSM 45499</strain>
    </source>
</reference>
<organism evidence="1 2">
    <name type="scientific">Actinophytocola oryzae</name>
    <dbReference type="NCBI Taxonomy" id="502181"/>
    <lineage>
        <taxon>Bacteria</taxon>
        <taxon>Bacillati</taxon>
        <taxon>Actinomycetota</taxon>
        <taxon>Actinomycetes</taxon>
        <taxon>Pseudonocardiales</taxon>
        <taxon>Pseudonocardiaceae</taxon>
    </lineage>
</organism>
<dbReference type="EMBL" id="SOCP01000011">
    <property type="protein sequence ID" value="TDV46403.1"/>
    <property type="molecule type" value="Genomic_DNA"/>
</dbReference>